<evidence type="ECO:0000259" key="4">
    <source>
        <dbReference type="PROSITE" id="PS50110"/>
    </source>
</evidence>
<protein>
    <recommendedName>
        <fullName evidence="1">Stage 0 sporulation protein A homolog</fullName>
    </recommendedName>
</protein>
<dbReference type="InterPro" id="IPR007492">
    <property type="entry name" value="LytTR_DNA-bd_dom"/>
</dbReference>
<dbReference type="RefSeq" id="WP_038283337.1">
    <property type="nucleotide sequence ID" value="NZ_JPME01000022.1"/>
</dbReference>
<dbReference type="SMART" id="SM00448">
    <property type="entry name" value="REC"/>
    <property type="match status" value="1"/>
</dbReference>
<dbReference type="Gene3D" id="3.40.50.2300">
    <property type="match status" value="1"/>
</dbReference>
<dbReference type="Gene3D" id="2.40.50.1020">
    <property type="entry name" value="LytTr DNA-binding domain"/>
    <property type="match status" value="1"/>
</dbReference>
<evidence type="ECO:0000313" key="6">
    <source>
        <dbReference type="EMBL" id="KEZ88986.1"/>
    </source>
</evidence>
<dbReference type="Proteomes" id="UP000028525">
    <property type="component" value="Unassembled WGS sequence"/>
</dbReference>
<dbReference type="Pfam" id="PF04397">
    <property type="entry name" value="LytTR"/>
    <property type="match status" value="1"/>
</dbReference>
<dbReference type="Pfam" id="PF00072">
    <property type="entry name" value="Response_reg"/>
    <property type="match status" value="1"/>
</dbReference>
<evidence type="ECO:0000259" key="5">
    <source>
        <dbReference type="PROSITE" id="PS50930"/>
    </source>
</evidence>
<dbReference type="EMBL" id="JPME01000022">
    <property type="protein sequence ID" value="KEZ88986.1"/>
    <property type="molecule type" value="Genomic_DNA"/>
</dbReference>
<dbReference type="OrthoDB" id="9802383at2"/>
<dbReference type="InterPro" id="IPR001789">
    <property type="entry name" value="Sig_transdc_resp-reg_receiver"/>
</dbReference>
<dbReference type="AlphaFoldDB" id="A0A084JJ52"/>
<evidence type="ECO:0000313" key="7">
    <source>
        <dbReference type="Proteomes" id="UP000028525"/>
    </source>
</evidence>
<dbReference type="PROSITE" id="PS50930">
    <property type="entry name" value="HTH_LYTTR"/>
    <property type="match status" value="1"/>
</dbReference>
<name>A0A084JJ52_9FIRM</name>
<dbReference type="PANTHER" id="PTHR37299">
    <property type="entry name" value="TRANSCRIPTIONAL REGULATOR-RELATED"/>
    <property type="match status" value="1"/>
</dbReference>
<feature type="domain" description="HTH LytTR-type" evidence="5">
    <location>
        <begin position="141"/>
        <end position="231"/>
    </location>
</feature>
<sequence>MLRIAICDDSREDRKTILDFVCGYYKKHDMDAQIDDFETAGKLLSAKDTYDIYLLDVIMPDMTGIETAKCLLKKREAPVIIFITSSLESAVDGYRVNAAGFVLKPLIQQDIEETLRRVMEQNFKLRESSISIVHNRVPMELKLSRILYFENRLHRVYIVLRNGDILSIHQKLNELQEELKPLTCFLRCHQSYIVNLNYVEALEPIGFLMINGQTVPVSRNFYKECKHVYYHFQLK</sequence>
<dbReference type="PROSITE" id="PS50110">
    <property type="entry name" value="RESPONSE_REGULATORY"/>
    <property type="match status" value="1"/>
</dbReference>
<accession>A0A084JJ52</accession>
<dbReference type="SUPFAM" id="SSF52172">
    <property type="entry name" value="CheY-like"/>
    <property type="match status" value="1"/>
</dbReference>
<gene>
    <name evidence="6" type="ORF">IO98_17725</name>
</gene>
<dbReference type="InterPro" id="IPR046947">
    <property type="entry name" value="LytR-like"/>
</dbReference>
<dbReference type="STRING" id="29354.IO98_17725"/>
<evidence type="ECO:0000256" key="1">
    <source>
        <dbReference type="ARBA" id="ARBA00018672"/>
    </source>
</evidence>
<comment type="function">
    <text evidence="2">May play the central regulatory role in sporulation. It may be an element of the effector pathway responsible for the activation of sporulation genes in response to nutritional stress. Spo0A may act in concert with spo0H (a sigma factor) to control the expression of some genes that are critical to the sporulation process.</text>
</comment>
<feature type="domain" description="Response regulatory" evidence="4">
    <location>
        <begin position="3"/>
        <end position="119"/>
    </location>
</feature>
<dbReference type="InterPro" id="IPR011006">
    <property type="entry name" value="CheY-like_superfamily"/>
</dbReference>
<proteinExistence type="predicted"/>
<organism evidence="6 7">
    <name type="scientific">Lacrimispora celerecrescens</name>
    <dbReference type="NCBI Taxonomy" id="29354"/>
    <lineage>
        <taxon>Bacteria</taxon>
        <taxon>Bacillati</taxon>
        <taxon>Bacillota</taxon>
        <taxon>Clostridia</taxon>
        <taxon>Lachnospirales</taxon>
        <taxon>Lachnospiraceae</taxon>
        <taxon>Lacrimispora</taxon>
    </lineage>
</organism>
<dbReference type="GO" id="GO:0003677">
    <property type="term" value="F:DNA binding"/>
    <property type="evidence" value="ECO:0007669"/>
    <property type="project" value="InterPro"/>
</dbReference>
<feature type="modified residue" description="4-aspartylphosphate" evidence="3">
    <location>
        <position position="56"/>
    </location>
</feature>
<dbReference type="GO" id="GO:0000156">
    <property type="term" value="F:phosphorelay response regulator activity"/>
    <property type="evidence" value="ECO:0007669"/>
    <property type="project" value="InterPro"/>
</dbReference>
<keyword evidence="7" id="KW-1185">Reference proteome</keyword>
<dbReference type="SMART" id="SM00850">
    <property type="entry name" value="LytTR"/>
    <property type="match status" value="1"/>
</dbReference>
<reference evidence="6 7" key="1">
    <citation type="submission" date="2014-07" db="EMBL/GenBank/DDBJ databases">
        <title>Draft genome of Clostridium celerecrescens 152B isolated from sediments associated with methane hydrate from Krishna Godavari basin.</title>
        <authorList>
            <person name="Honkalas V.S."/>
            <person name="Dabir A.P."/>
            <person name="Arora P."/>
            <person name="Dhakephalkar P.K."/>
        </authorList>
    </citation>
    <scope>NUCLEOTIDE SEQUENCE [LARGE SCALE GENOMIC DNA]</scope>
    <source>
        <strain evidence="6 7">152B</strain>
    </source>
</reference>
<evidence type="ECO:0000256" key="2">
    <source>
        <dbReference type="ARBA" id="ARBA00024867"/>
    </source>
</evidence>
<evidence type="ECO:0000256" key="3">
    <source>
        <dbReference type="PROSITE-ProRule" id="PRU00169"/>
    </source>
</evidence>
<dbReference type="PANTHER" id="PTHR37299:SF1">
    <property type="entry name" value="STAGE 0 SPORULATION PROTEIN A HOMOLOG"/>
    <property type="match status" value="1"/>
</dbReference>
<comment type="caution">
    <text evidence="6">The sequence shown here is derived from an EMBL/GenBank/DDBJ whole genome shotgun (WGS) entry which is preliminary data.</text>
</comment>
<keyword evidence="3" id="KW-0597">Phosphoprotein</keyword>